<dbReference type="InterPro" id="IPR016084">
    <property type="entry name" value="Haem_Oase-like_multi-hlx"/>
</dbReference>
<dbReference type="PANTHER" id="PTHR10720:SF0">
    <property type="entry name" value="HEME OXYGENASE"/>
    <property type="match status" value="1"/>
</dbReference>
<keyword evidence="5" id="KW-0560">Oxidoreductase</keyword>
<dbReference type="GO" id="GO:0004601">
    <property type="term" value="F:peroxidase activity"/>
    <property type="evidence" value="ECO:0007669"/>
    <property type="project" value="UniProtKB-KW"/>
</dbReference>
<accession>A0A5N7AS40</accession>
<evidence type="ECO:0000256" key="3">
    <source>
        <dbReference type="ARBA" id="ARBA00023004"/>
    </source>
</evidence>
<evidence type="ECO:0000313" key="6">
    <source>
        <dbReference type="Proteomes" id="UP000326198"/>
    </source>
</evidence>
<name>A0A5N7AS40_9EURO</name>
<reference evidence="5 6" key="1">
    <citation type="submission" date="2019-04" db="EMBL/GenBank/DDBJ databases">
        <title>Friends and foes A comparative genomics studyof 23 Aspergillus species from section Flavi.</title>
        <authorList>
            <consortium name="DOE Joint Genome Institute"/>
            <person name="Kjaerbolling I."/>
            <person name="Vesth T."/>
            <person name="Frisvad J.C."/>
            <person name="Nybo J.L."/>
            <person name="Theobald S."/>
            <person name="Kildgaard S."/>
            <person name="Isbrandt T."/>
            <person name="Kuo A."/>
            <person name="Sato A."/>
            <person name="Lyhne E.K."/>
            <person name="Kogle M.E."/>
            <person name="Wiebenga A."/>
            <person name="Kun R.S."/>
            <person name="Lubbers R.J."/>
            <person name="Makela M.R."/>
            <person name="Barry K."/>
            <person name="Chovatia M."/>
            <person name="Clum A."/>
            <person name="Daum C."/>
            <person name="Haridas S."/>
            <person name="He G."/>
            <person name="LaButti K."/>
            <person name="Lipzen A."/>
            <person name="Mondo S."/>
            <person name="Riley R."/>
            <person name="Salamov A."/>
            <person name="Simmons B.A."/>
            <person name="Magnuson J.K."/>
            <person name="Henrissat B."/>
            <person name="Mortensen U.H."/>
            <person name="Larsen T.O."/>
            <person name="Devries R.P."/>
            <person name="Grigoriev I.V."/>
            <person name="Machida M."/>
            <person name="Baker S.E."/>
            <person name="Andersen M.R."/>
        </authorList>
    </citation>
    <scope>NUCLEOTIDE SEQUENCE [LARGE SCALE GENOMIC DNA]</scope>
    <source>
        <strain evidence="5 6">IBT 29228</strain>
    </source>
</reference>
<dbReference type="OrthoDB" id="652091at2759"/>
<dbReference type="SUPFAM" id="SSF48613">
    <property type="entry name" value="Heme oxygenase-like"/>
    <property type="match status" value="1"/>
</dbReference>
<sequence>MAEITTRIKEAIRVPHMEVNRMNSARILQCLIGEKRSLSLYALGFSYYAEMYFGFEEAWQELEDIGSWAAEYPCSPSSPSYEERISRLSVLLNMGDLHRTERLNADISRLHSSDPSVARLVINELHTMRIKDDIKTRIRENPHKLLAYVWVLYSALFNGGRFIRRQIVKAGSEFWGLTTEDGDIESFPAPLSFWSVSNDPNFQEEFKVCVNKADKLLTATESNDVVDESVWIIRRCKQLTEELDERTKKYIGSGHREVDDRDATLHSTSVTFPMRSHGFHEPKSNGGHPNACIT</sequence>
<dbReference type="PANTHER" id="PTHR10720">
    <property type="entry name" value="HEME OXYGENASE"/>
    <property type="match status" value="1"/>
</dbReference>
<dbReference type="GO" id="GO:0004392">
    <property type="term" value="F:heme oxygenase (decyclizing) activity"/>
    <property type="evidence" value="ECO:0007669"/>
    <property type="project" value="InterPro"/>
</dbReference>
<keyword evidence="6" id="KW-1185">Reference proteome</keyword>
<evidence type="ECO:0000256" key="4">
    <source>
        <dbReference type="SAM" id="MobiDB-lite"/>
    </source>
</evidence>
<keyword evidence="2" id="KW-0479">Metal-binding</keyword>
<feature type="region of interest" description="Disordered" evidence="4">
    <location>
        <begin position="274"/>
        <end position="294"/>
    </location>
</feature>
<dbReference type="Gene3D" id="1.20.910.10">
    <property type="entry name" value="Heme oxygenase-like"/>
    <property type="match status" value="1"/>
</dbReference>
<dbReference type="AlphaFoldDB" id="A0A5N7AS40"/>
<organism evidence="5 6">
    <name type="scientific">Aspergillus bertholletiae</name>
    <dbReference type="NCBI Taxonomy" id="1226010"/>
    <lineage>
        <taxon>Eukaryota</taxon>
        <taxon>Fungi</taxon>
        <taxon>Dikarya</taxon>
        <taxon>Ascomycota</taxon>
        <taxon>Pezizomycotina</taxon>
        <taxon>Eurotiomycetes</taxon>
        <taxon>Eurotiomycetidae</taxon>
        <taxon>Eurotiales</taxon>
        <taxon>Aspergillaceae</taxon>
        <taxon>Aspergillus</taxon>
        <taxon>Aspergillus subgen. Circumdati</taxon>
    </lineage>
</organism>
<gene>
    <name evidence="5" type="ORF">BDV26DRAFT_273695</name>
</gene>
<evidence type="ECO:0000256" key="2">
    <source>
        <dbReference type="ARBA" id="ARBA00022723"/>
    </source>
</evidence>
<evidence type="ECO:0000256" key="1">
    <source>
        <dbReference type="ARBA" id="ARBA00022617"/>
    </source>
</evidence>
<dbReference type="CDD" id="cd19165">
    <property type="entry name" value="HemeO"/>
    <property type="match status" value="1"/>
</dbReference>
<dbReference type="EMBL" id="ML736347">
    <property type="protein sequence ID" value="KAE8372667.1"/>
    <property type="molecule type" value="Genomic_DNA"/>
</dbReference>
<keyword evidence="5" id="KW-0575">Peroxidase</keyword>
<dbReference type="GO" id="GO:0006788">
    <property type="term" value="P:heme oxidation"/>
    <property type="evidence" value="ECO:0007669"/>
    <property type="project" value="InterPro"/>
</dbReference>
<keyword evidence="3" id="KW-0408">Iron</keyword>
<proteinExistence type="predicted"/>
<dbReference type="InterPro" id="IPR002051">
    <property type="entry name" value="Haem_Oase"/>
</dbReference>
<dbReference type="Proteomes" id="UP000326198">
    <property type="component" value="Unassembled WGS sequence"/>
</dbReference>
<protein>
    <submittedName>
        <fullName evidence="5">Heme-binding peroxidase</fullName>
    </submittedName>
</protein>
<evidence type="ECO:0000313" key="5">
    <source>
        <dbReference type="EMBL" id="KAE8372667.1"/>
    </source>
</evidence>
<keyword evidence="1" id="KW-0349">Heme</keyword>
<dbReference type="GO" id="GO:0046872">
    <property type="term" value="F:metal ion binding"/>
    <property type="evidence" value="ECO:0007669"/>
    <property type="project" value="UniProtKB-KW"/>
</dbReference>